<feature type="chain" id="PRO_5032786148" description="Glyoxalase/fosfomycin resistance/dioxygenase domain-containing protein" evidence="1">
    <location>
        <begin position="23"/>
        <end position="188"/>
    </location>
</feature>
<dbReference type="SUPFAM" id="SSF54593">
    <property type="entry name" value="Glyoxalase/Bleomycin resistance protein/Dihydroxybiphenyl dioxygenase"/>
    <property type="match status" value="1"/>
</dbReference>
<dbReference type="AlphaFoldDB" id="A0A857JR07"/>
<sequence length="188" mass="21226">MKITSSLFTFMLCFLVSSHALAEPVSEDKRISVDIRRTTFIVNDIDTSLKLYRDALGLNVIYDQMINSPMENGETRKRRLVLMQANDTFIGALGLLQYIHPLKPQRQEHFDEPVPGDPIMVMNVSDLDTRWTAVEQSPEVAVIEAPHHVEYPRADGGKIAVMVSMIRDPDGYWIEVNQLLDAPAKASD</sequence>
<protein>
    <recommendedName>
        <fullName evidence="2">Glyoxalase/fosfomycin resistance/dioxygenase domain-containing protein</fullName>
    </recommendedName>
</protein>
<keyword evidence="1" id="KW-0732">Signal</keyword>
<dbReference type="InterPro" id="IPR029068">
    <property type="entry name" value="Glyas_Bleomycin-R_OHBP_Dase"/>
</dbReference>
<dbReference type="Proteomes" id="UP000464524">
    <property type="component" value="Chromosome"/>
</dbReference>
<dbReference type="EMBL" id="CP047656">
    <property type="protein sequence ID" value="QHJ13906.1"/>
    <property type="molecule type" value="Genomic_DNA"/>
</dbReference>
<organism evidence="3 4">
    <name type="scientific">Paraglaciecola mesophila</name>
    <dbReference type="NCBI Taxonomy" id="197222"/>
    <lineage>
        <taxon>Bacteria</taxon>
        <taxon>Pseudomonadati</taxon>
        <taxon>Pseudomonadota</taxon>
        <taxon>Gammaproteobacteria</taxon>
        <taxon>Alteromonadales</taxon>
        <taxon>Alteromonadaceae</taxon>
        <taxon>Paraglaciecola</taxon>
    </lineage>
</organism>
<reference evidence="3 4" key="1">
    <citation type="submission" date="2019-12" db="EMBL/GenBank/DDBJ databases">
        <title>Genome sequencing and assembly of endphytes of Porphyra tenera.</title>
        <authorList>
            <person name="Park J.M."/>
            <person name="Shin R."/>
            <person name="Jo S.H."/>
        </authorList>
    </citation>
    <scope>NUCLEOTIDE SEQUENCE [LARGE SCALE GENOMIC DNA]</scope>
    <source>
        <strain evidence="3 4">GPM4</strain>
    </source>
</reference>
<dbReference type="RefSeq" id="WP_160181956.1">
    <property type="nucleotide sequence ID" value="NZ_CP047656.1"/>
</dbReference>
<dbReference type="Pfam" id="PF00903">
    <property type="entry name" value="Glyoxalase"/>
    <property type="match status" value="1"/>
</dbReference>
<dbReference type="Gene3D" id="3.10.180.10">
    <property type="entry name" value="2,3-Dihydroxybiphenyl 1,2-Dioxygenase, domain 1"/>
    <property type="match status" value="1"/>
</dbReference>
<evidence type="ECO:0000313" key="3">
    <source>
        <dbReference type="EMBL" id="QHJ13906.1"/>
    </source>
</evidence>
<accession>A0A857JR07</accession>
<gene>
    <name evidence="3" type="ORF">FX988_04187</name>
</gene>
<feature type="signal peptide" evidence="1">
    <location>
        <begin position="1"/>
        <end position="22"/>
    </location>
</feature>
<evidence type="ECO:0000313" key="4">
    <source>
        <dbReference type="Proteomes" id="UP000464524"/>
    </source>
</evidence>
<dbReference type="OrthoDB" id="108351at2"/>
<dbReference type="KEGG" id="pmes:FX988_04187"/>
<feature type="domain" description="Glyoxalase/fosfomycin resistance/dioxygenase" evidence="2">
    <location>
        <begin position="36"/>
        <end position="176"/>
    </location>
</feature>
<evidence type="ECO:0000259" key="2">
    <source>
        <dbReference type="Pfam" id="PF00903"/>
    </source>
</evidence>
<name>A0A857JR07_9ALTE</name>
<keyword evidence="4" id="KW-1185">Reference proteome</keyword>
<dbReference type="CDD" id="cd06587">
    <property type="entry name" value="VOC"/>
    <property type="match status" value="1"/>
</dbReference>
<proteinExistence type="predicted"/>
<dbReference type="InterPro" id="IPR004360">
    <property type="entry name" value="Glyas_Fos-R_dOase_dom"/>
</dbReference>
<evidence type="ECO:0000256" key="1">
    <source>
        <dbReference type="SAM" id="SignalP"/>
    </source>
</evidence>